<dbReference type="GO" id="GO:0006412">
    <property type="term" value="P:translation"/>
    <property type="evidence" value="ECO:0007669"/>
    <property type="project" value="InterPro"/>
</dbReference>
<protein>
    <recommendedName>
        <fullName evidence="4">Large ribosomal subunit protein uL4m</fullName>
    </recommendedName>
</protein>
<dbReference type="GO" id="GO:1990904">
    <property type="term" value="C:ribonucleoprotein complex"/>
    <property type="evidence" value="ECO:0007669"/>
    <property type="project" value="UniProtKB-KW"/>
</dbReference>
<dbReference type="STRING" id="1296121.A0A1A6A7A8"/>
<evidence type="ECO:0000256" key="4">
    <source>
        <dbReference type="ARBA" id="ARBA00040565"/>
    </source>
</evidence>
<organism evidence="6">
    <name type="scientific">Kwoniella dejecticola CBS 10117</name>
    <dbReference type="NCBI Taxonomy" id="1296121"/>
    <lineage>
        <taxon>Eukaryota</taxon>
        <taxon>Fungi</taxon>
        <taxon>Dikarya</taxon>
        <taxon>Basidiomycota</taxon>
        <taxon>Agaricomycotina</taxon>
        <taxon>Tremellomycetes</taxon>
        <taxon>Tremellales</taxon>
        <taxon>Cryptococcaceae</taxon>
        <taxon>Kwoniella</taxon>
    </lineage>
</organism>
<evidence type="ECO:0000313" key="6">
    <source>
        <dbReference type="EMBL" id="OBR85942.1"/>
    </source>
</evidence>
<dbReference type="KEGG" id="kdj:28967356"/>
<evidence type="ECO:0000256" key="2">
    <source>
        <dbReference type="ARBA" id="ARBA00022980"/>
    </source>
</evidence>
<dbReference type="InterPro" id="IPR023574">
    <property type="entry name" value="Ribosomal_uL4_dom_sf"/>
</dbReference>
<evidence type="ECO:0000313" key="7">
    <source>
        <dbReference type="EMBL" id="WWC61058.1"/>
    </source>
</evidence>
<reference evidence="7" key="2">
    <citation type="submission" date="2013-07" db="EMBL/GenBank/DDBJ databases">
        <authorList>
            <consortium name="The Broad Institute Genome Sequencing Platform"/>
            <person name="Cuomo C."/>
            <person name="Litvintseva A."/>
            <person name="Chen Y."/>
            <person name="Heitman J."/>
            <person name="Sun S."/>
            <person name="Springer D."/>
            <person name="Dromer F."/>
            <person name="Young S.K."/>
            <person name="Zeng Q."/>
            <person name="Gargeya S."/>
            <person name="Fitzgerald M."/>
            <person name="Abouelleil A."/>
            <person name="Alvarado L."/>
            <person name="Berlin A.M."/>
            <person name="Chapman S.B."/>
            <person name="Dewar J."/>
            <person name="Goldberg J."/>
            <person name="Griggs A."/>
            <person name="Gujja S."/>
            <person name="Hansen M."/>
            <person name="Howarth C."/>
            <person name="Imamovic A."/>
            <person name="Larimer J."/>
            <person name="McCowan C."/>
            <person name="Murphy C."/>
            <person name="Pearson M."/>
            <person name="Priest M."/>
            <person name="Roberts A."/>
            <person name="Saif S."/>
            <person name="Shea T."/>
            <person name="Sykes S."/>
            <person name="Wortman J."/>
            <person name="Nusbaum C."/>
            <person name="Birren B."/>
        </authorList>
    </citation>
    <scope>NUCLEOTIDE SEQUENCE</scope>
    <source>
        <strain evidence="7">CBS 10117</strain>
    </source>
</reference>
<gene>
    <name evidence="6" type="ORF">I303_03657</name>
    <name evidence="7" type="ORF">I303_103636</name>
</gene>
<feature type="region of interest" description="Disordered" evidence="5">
    <location>
        <begin position="43"/>
        <end position="77"/>
    </location>
</feature>
<reference evidence="7" key="3">
    <citation type="submission" date="2024-02" db="EMBL/GenBank/DDBJ databases">
        <title>Comparative genomics of Cryptococcus and Kwoniella reveals pathogenesis evolution and contrasting modes of karyotype evolution via chromosome fusion or intercentromeric recombination.</title>
        <authorList>
            <person name="Coelho M.A."/>
            <person name="David-Palma M."/>
            <person name="Shea T."/>
            <person name="Bowers K."/>
            <person name="McGinley-Smith S."/>
            <person name="Mohammad A.W."/>
            <person name="Gnirke A."/>
            <person name="Yurkov A.M."/>
            <person name="Nowrousian M."/>
            <person name="Sun S."/>
            <person name="Cuomo C.A."/>
            <person name="Heitman J."/>
        </authorList>
    </citation>
    <scope>NUCLEOTIDE SEQUENCE</scope>
    <source>
        <strain evidence="7">CBS 10117</strain>
    </source>
</reference>
<dbReference type="PANTHER" id="PTHR10746:SF6">
    <property type="entry name" value="LARGE RIBOSOMAL SUBUNIT PROTEIN UL4M"/>
    <property type="match status" value="1"/>
</dbReference>
<dbReference type="Gene3D" id="3.40.1370.10">
    <property type="match status" value="1"/>
</dbReference>
<evidence type="ECO:0000256" key="3">
    <source>
        <dbReference type="ARBA" id="ARBA00023274"/>
    </source>
</evidence>
<dbReference type="GO" id="GO:0003735">
    <property type="term" value="F:structural constituent of ribosome"/>
    <property type="evidence" value="ECO:0007669"/>
    <property type="project" value="InterPro"/>
</dbReference>
<dbReference type="Proteomes" id="UP000078595">
    <property type="component" value="Chromosome 4"/>
</dbReference>
<dbReference type="AlphaFoldDB" id="A0A1A6A7A8"/>
<sequence length="406" mass="44793">MKSATRLIPTLTQPLRSNARPISRTILSKAILAGPSRLPRFYATTSNAPTATSTIDPNARSTGTEEGQEGGEEELPSNIHFEELSEEADERINDFLGQHDEFTSLPNGARSDPILLPITSLNSPTPTLASESDMLISLPPDIFAQPIRRDILHRCVVWYLSLLRSGTKTTKSRSTVNYSGRKLRPQKGTGRARVGDASSGTRRGGAPIHPIFAKDWSQKLPRKVRALGLKIALTSKLNSGLLRVVQDLNEGEWTGTNEAKRALSDAVIQVEKPVDQVEMEPITPLGENQTQDQAEVKNENEGDEGGLEIIDRFGPPKDLSILFIYSPSETQEKAEGLANFARNIANLTNVELMSVEEVEVYHILKYKWLVMDGESVDFLSGLNDLRDELDVFPEQIEEEVGERIGA</sequence>
<dbReference type="EMBL" id="CP144533">
    <property type="protein sequence ID" value="WWC61058.1"/>
    <property type="molecule type" value="Genomic_DNA"/>
</dbReference>
<dbReference type="PANTHER" id="PTHR10746">
    <property type="entry name" value="50S RIBOSOMAL PROTEIN L4"/>
    <property type="match status" value="1"/>
</dbReference>
<evidence type="ECO:0000256" key="5">
    <source>
        <dbReference type="SAM" id="MobiDB-lite"/>
    </source>
</evidence>
<evidence type="ECO:0000256" key="1">
    <source>
        <dbReference type="ARBA" id="ARBA00010528"/>
    </source>
</evidence>
<proteinExistence type="inferred from homology"/>
<feature type="compositionally biased region" description="Acidic residues" evidence="5">
    <location>
        <begin position="66"/>
        <end position="75"/>
    </location>
</feature>
<dbReference type="Pfam" id="PF00573">
    <property type="entry name" value="Ribosomal_L4"/>
    <property type="match status" value="1"/>
</dbReference>
<dbReference type="OrthoDB" id="275876at2759"/>
<dbReference type="EMBL" id="KI894030">
    <property type="protein sequence ID" value="OBR85942.1"/>
    <property type="molecule type" value="Genomic_DNA"/>
</dbReference>
<dbReference type="InterPro" id="IPR002136">
    <property type="entry name" value="Ribosomal_uL4"/>
</dbReference>
<feature type="region of interest" description="Disordered" evidence="5">
    <location>
        <begin position="173"/>
        <end position="208"/>
    </location>
</feature>
<reference evidence="6" key="1">
    <citation type="submission" date="2013-07" db="EMBL/GenBank/DDBJ databases">
        <title>The Genome Sequence of Cryptococcus dejecticola CBS10117.</title>
        <authorList>
            <consortium name="The Broad Institute Genome Sequencing Platform"/>
            <person name="Cuomo C."/>
            <person name="Litvintseva A."/>
            <person name="Chen Y."/>
            <person name="Heitman J."/>
            <person name="Sun S."/>
            <person name="Springer D."/>
            <person name="Dromer F."/>
            <person name="Young S.K."/>
            <person name="Zeng Q."/>
            <person name="Gargeya S."/>
            <person name="Fitzgerald M."/>
            <person name="Abouelleil A."/>
            <person name="Alvarado L."/>
            <person name="Berlin A.M."/>
            <person name="Chapman S.B."/>
            <person name="Dewar J."/>
            <person name="Goldberg J."/>
            <person name="Griggs A."/>
            <person name="Gujja S."/>
            <person name="Hansen M."/>
            <person name="Howarth C."/>
            <person name="Imamovic A."/>
            <person name="Larimer J."/>
            <person name="McCowan C."/>
            <person name="Murphy C."/>
            <person name="Pearson M."/>
            <person name="Priest M."/>
            <person name="Roberts A."/>
            <person name="Saif S."/>
            <person name="Shea T."/>
            <person name="Sykes S."/>
            <person name="Wortman J."/>
            <person name="Nusbaum C."/>
            <person name="Birren B."/>
        </authorList>
    </citation>
    <scope>NUCLEOTIDE SEQUENCE [LARGE SCALE GENOMIC DNA]</scope>
    <source>
        <strain evidence="6">CBS 10117</strain>
    </source>
</reference>
<keyword evidence="3" id="KW-0687">Ribonucleoprotein</keyword>
<dbReference type="RefSeq" id="XP_018263784.1">
    <property type="nucleotide sequence ID" value="XM_018406976.1"/>
</dbReference>
<feature type="region of interest" description="Disordered" evidence="5">
    <location>
        <begin position="287"/>
        <end position="309"/>
    </location>
</feature>
<feature type="compositionally biased region" description="Low complexity" evidence="5">
    <location>
        <begin position="43"/>
        <end position="54"/>
    </location>
</feature>
<dbReference type="GO" id="GO:0005840">
    <property type="term" value="C:ribosome"/>
    <property type="evidence" value="ECO:0007669"/>
    <property type="project" value="UniProtKB-KW"/>
</dbReference>
<accession>A0A1A6A7A8</accession>
<keyword evidence="2 6" id="KW-0689">Ribosomal protein</keyword>
<dbReference type="InterPro" id="IPR013005">
    <property type="entry name" value="Ribosomal_uL4-like"/>
</dbReference>
<dbReference type="SUPFAM" id="SSF52166">
    <property type="entry name" value="Ribosomal protein L4"/>
    <property type="match status" value="1"/>
</dbReference>
<name>A0A1A6A7A8_9TREE</name>
<comment type="similarity">
    <text evidence="1">Belongs to the universal ribosomal protein uL4 family.</text>
</comment>
<dbReference type="VEuPathDB" id="FungiDB:I303_03657"/>
<keyword evidence="8" id="KW-1185">Reference proteome</keyword>
<dbReference type="GeneID" id="28967356"/>
<evidence type="ECO:0000313" key="8">
    <source>
        <dbReference type="Proteomes" id="UP000078595"/>
    </source>
</evidence>